<dbReference type="InterPro" id="IPR029071">
    <property type="entry name" value="Ubiquitin-like_domsf"/>
</dbReference>
<dbReference type="AlphaFoldDB" id="A0AAW1PGM0"/>
<evidence type="ECO:0000256" key="1">
    <source>
        <dbReference type="SAM" id="MobiDB-lite"/>
    </source>
</evidence>
<organism evidence="2 3">
    <name type="scientific">[Myrmecia] bisecta</name>
    <dbReference type="NCBI Taxonomy" id="41462"/>
    <lineage>
        <taxon>Eukaryota</taxon>
        <taxon>Viridiplantae</taxon>
        <taxon>Chlorophyta</taxon>
        <taxon>core chlorophytes</taxon>
        <taxon>Trebouxiophyceae</taxon>
        <taxon>Trebouxiales</taxon>
        <taxon>Trebouxiaceae</taxon>
        <taxon>Myrmecia</taxon>
    </lineage>
</organism>
<reference evidence="2 3" key="1">
    <citation type="journal article" date="2024" name="Nat. Commun.">
        <title>Phylogenomics reveals the evolutionary origins of lichenization in chlorophyte algae.</title>
        <authorList>
            <person name="Puginier C."/>
            <person name="Libourel C."/>
            <person name="Otte J."/>
            <person name="Skaloud P."/>
            <person name="Haon M."/>
            <person name="Grisel S."/>
            <person name="Petersen M."/>
            <person name="Berrin J.G."/>
            <person name="Delaux P.M."/>
            <person name="Dal Grande F."/>
            <person name="Keller J."/>
        </authorList>
    </citation>
    <scope>NUCLEOTIDE SEQUENCE [LARGE SCALE GENOMIC DNA]</scope>
    <source>
        <strain evidence="2 3">SAG 2043</strain>
    </source>
</reference>
<comment type="caution">
    <text evidence="2">The sequence shown here is derived from an EMBL/GenBank/DDBJ whole genome shotgun (WGS) entry which is preliminary data.</text>
</comment>
<dbReference type="SUPFAM" id="SSF54236">
    <property type="entry name" value="Ubiquitin-like"/>
    <property type="match status" value="1"/>
</dbReference>
<proteinExistence type="predicted"/>
<keyword evidence="3" id="KW-1185">Reference proteome</keyword>
<accession>A0AAW1PGM0</accession>
<protein>
    <submittedName>
        <fullName evidence="2">Uncharacterized protein</fullName>
    </submittedName>
</protein>
<gene>
    <name evidence="2" type="ORF">WJX72_004150</name>
</gene>
<evidence type="ECO:0000313" key="2">
    <source>
        <dbReference type="EMBL" id="KAK9807613.1"/>
    </source>
</evidence>
<dbReference type="EMBL" id="JALJOR010000012">
    <property type="protein sequence ID" value="KAK9807613.1"/>
    <property type="molecule type" value="Genomic_DNA"/>
</dbReference>
<feature type="region of interest" description="Disordered" evidence="1">
    <location>
        <begin position="1"/>
        <end position="32"/>
    </location>
</feature>
<sequence length="175" mass="19473">MAVKDEKPIVEAPDAATPSGGGGVSLGKGAWDCDANREIPPEKEAEVFEEIATMEFPFEGIPTVPPRKDMDHMSFFCGGCRYRVTAYPDWTVAKVKQALWAGGIQRANKPEHKRNTPGIQDWDDLTLIYAGQRMDSSYNDKKLRDFHVPPGCQVLIAIETAKLFTKPDPDSAYWN</sequence>
<dbReference type="CDD" id="cd17039">
    <property type="entry name" value="Ubl_ubiquitin_like"/>
    <property type="match status" value="1"/>
</dbReference>
<name>A0AAW1PGM0_9CHLO</name>
<evidence type="ECO:0000313" key="3">
    <source>
        <dbReference type="Proteomes" id="UP001489004"/>
    </source>
</evidence>
<dbReference type="Proteomes" id="UP001489004">
    <property type="component" value="Unassembled WGS sequence"/>
</dbReference>